<dbReference type="Proteomes" id="UP000004099">
    <property type="component" value="Unassembled WGS sequence"/>
</dbReference>
<dbReference type="SUPFAM" id="SSF53335">
    <property type="entry name" value="S-adenosyl-L-methionine-dependent methyltransferases"/>
    <property type="match status" value="1"/>
</dbReference>
<organism evidence="1 2">
    <name type="scientific">Ligilactobacillus ruminis ATCC 25644</name>
    <dbReference type="NCBI Taxonomy" id="525362"/>
    <lineage>
        <taxon>Bacteria</taxon>
        <taxon>Bacillati</taxon>
        <taxon>Bacillota</taxon>
        <taxon>Bacilli</taxon>
        <taxon>Lactobacillales</taxon>
        <taxon>Lactobacillaceae</taxon>
        <taxon>Ligilactobacillus</taxon>
    </lineage>
</organism>
<dbReference type="InterPro" id="IPR029063">
    <property type="entry name" value="SAM-dependent_MTases_sf"/>
</dbReference>
<dbReference type="EMBL" id="ACGS02000047">
    <property type="protein sequence ID" value="EFZ33945.1"/>
    <property type="molecule type" value="Genomic_DNA"/>
</dbReference>
<dbReference type="RefSeq" id="WP_003692737.1">
    <property type="nucleotide sequence ID" value="NZ_AFYE01000009.1"/>
</dbReference>
<reference evidence="1 2" key="1">
    <citation type="submission" date="2011-01" db="EMBL/GenBank/DDBJ databases">
        <authorList>
            <person name="Muzny D."/>
            <person name="Qin X."/>
            <person name="Buhay C."/>
            <person name="Dugan-Rocha S."/>
            <person name="Ding Y."/>
            <person name="Chen G."/>
            <person name="Hawes A."/>
            <person name="Holder M."/>
            <person name="Jhangiani S."/>
            <person name="Johnson A."/>
            <person name="Khan Z."/>
            <person name="Li Z."/>
            <person name="Liu W."/>
            <person name="Liu X."/>
            <person name="Perez L."/>
            <person name="Shen H."/>
            <person name="Wang Q."/>
            <person name="Watt J."/>
            <person name="Xi L."/>
            <person name="Xin Y."/>
            <person name="Zhou J."/>
            <person name="Deng J."/>
            <person name="Jiang H."/>
            <person name="Liu Y."/>
            <person name="Qu J."/>
            <person name="Song X.-Z."/>
            <person name="Zhang L."/>
            <person name="Villasana D."/>
            <person name="Johnson A."/>
            <person name="Liu J."/>
            <person name="Liyanage D."/>
            <person name="Lorensuhewa L."/>
            <person name="Robinson T."/>
            <person name="Song A."/>
            <person name="Song B.-B."/>
            <person name="Dinh H."/>
            <person name="Thornton R."/>
            <person name="Coyle M."/>
            <person name="Francisco L."/>
            <person name="Jackson L."/>
            <person name="Javaid M."/>
            <person name="Korchina V."/>
            <person name="Kovar C."/>
            <person name="Mata R."/>
            <person name="Mathew T."/>
            <person name="Ngo R."/>
            <person name="Nguyen L."/>
            <person name="Nguyen N."/>
            <person name="Okwuonu G."/>
            <person name="Ongeri F."/>
            <person name="Pham C."/>
            <person name="Simmons D."/>
            <person name="Wilczek-Boney K."/>
            <person name="Hale W."/>
            <person name="Jakkamsetti A."/>
            <person name="Pham P."/>
            <person name="Ruth R."/>
            <person name="San Lucas F."/>
            <person name="Warren J."/>
            <person name="Zhang J."/>
            <person name="Zhao Z."/>
            <person name="Zhou C."/>
            <person name="Zhu D."/>
            <person name="Lee S."/>
            <person name="Bess C."/>
            <person name="Blankenburg K."/>
            <person name="Forbes L."/>
            <person name="Fu Q."/>
            <person name="Gubbala S."/>
            <person name="Hirani K."/>
            <person name="Jayaseelan J.C."/>
            <person name="Lara F."/>
            <person name="Munidasa M."/>
            <person name="Palculict T."/>
            <person name="Patil S."/>
            <person name="Pu L.-L."/>
            <person name="Saada N."/>
            <person name="Tang L."/>
            <person name="Weissenberger G."/>
            <person name="Zhu Y."/>
            <person name="Hemphill L."/>
            <person name="Shang Y."/>
            <person name="Youmans B."/>
            <person name="Ayvaz T."/>
            <person name="Ross M."/>
            <person name="Santibanez J."/>
            <person name="Aqrawi P."/>
            <person name="Gross S."/>
            <person name="Joshi V."/>
            <person name="Fowler G."/>
            <person name="Nazareth L."/>
            <person name="Reid J."/>
            <person name="Worley K."/>
            <person name="Petrosino J."/>
            <person name="Highlander S."/>
            <person name="Gibbs R."/>
        </authorList>
    </citation>
    <scope>NUCLEOTIDE SEQUENCE [LARGE SCALE GENOMIC DNA]</scope>
    <source>
        <strain evidence="1 2">ATCC 25644</strain>
    </source>
</reference>
<evidence type="ECO:0008006" key="3">
    <source>
        <dbReference type="Google" id="ProtNLM"/>
    </source>
</evidence>
<protein>
    <recommendedName>
        <fullName evidence="3">DNA methylase adenine-specific domain-containing protein</fullName>
    </recommendedName>
</protein>
<gene>
    <name evidence="1" type="ORF">HMPREF0542_11939</name>
</gene>
<dbReference type="Gene3D" id="3.40.50.150">
    <property type="entry name" value="Vaccinia Virus protein VP39"/>
    <property type="match status" value="1"/>
</dbReference>
<evidence type="ECO:0000313" key="2">
    <source>
        <dbReference type="Proteomes" id="UP000004099"/>
    </source>
</evidence>
<name>E7FSR2_9LACO</name>
<dbReference type="PATRIC" id="fig|525362.12.peg.2094"/>
<comment type="caution">
    <text evidence="1">The sequence shown here is derived from an EMBL/GenBank/DDBJ whole genome shotgun (WGS) entry which is preliminary data.</text>
</comment>
<accession>E7FSR2</accession>
<proteinExistence type="predicted"/>
<sequence>MVIKIDNVELFDGHPFQDNKRFTLKQHSDGDLIKSKNRVQKHGEVFTPKWIVKKMLATPEIQDKIHDLHATFLESSAGEGAFLTEVLHQKLNYVDDTSKKKEWQVNALWALMSIYGIEYLEDNLFKARQAMTDVLINHYQNFFPKELSGKTEFFRSANLVIKLNVVQGDTLKYKQRSCNPIIFNEWKMVNNDEVLRVPFTYESLFEDDEDNQLDIFSSNDQINLFDEFANNLSTVTARGNGTAEQHEENIRRLLNFFPVIGEDENGKMVELDPKQVLSIPRRLKSQEVVNHGFMNNFLFANISNIFNAPDEVKEILNGFVIAREDKSKKRDTIVNDANDVNVD</sequence>
<evidence type="ECO:0000313" key="1">
    <source>
        <dbReference type="EMBL" id="EFZ33945.1"/>
    </source>
</evidence>
<dbReference type="AlphaFoldDB" id="E7FSR2"/>
<dbReference type="HOGENOM" id="CLU_808431_0_0_9"/>